<dbReference type="Pfam" id="PF16221">
    <property type="entry name" value="HTH_47"/>
    <property type="match status" value="1"/>
</dbReference>
<reference evidence="4 5" key="1">
    <citation type="submission" date="2018-04" db="EMBL/GenBank/DDBJ databases">
        <title>Novel species isolated from glacier.</title>
        <authorList>
            <person name="Liu Q."/>
            <person name="Xin Y.-H."/>
        </authorList>
    </citation>
    <scope>NUCLEOTIDE SEQUENCE [LARGE SCALE GENOMIC DNA]</scope>
    <source>
        <strain evidence="4 5">GT1R17</strain>
    </source>
</reference>
<keyword evidence="4" id="KW-0645">Protease</keyword>
<dbReference type="Pfam" id="PF09940">
    <property type="entry name" value="DUF2172"/>
    <property type="match status" value="1"/>
</dbReference>
<proteinExistence type="predicted"/>
<evidence type="ECO:0000259" key="2">
    <source>
        <dbReference type="Pfam" id="PF16221"/>
    </source>
</evidence>
<dbReference type="Proteomes" id="UP000244248">
    <property type="component" value="Unassembled WGS sequence"/>
</dbReference>
<evidence type="ECO:0000313" key="4">
    <source>
        <dbReference type="EMBL" id="PTU32358.1"/>
    </source>
</evidence>
<name>A0A2T5MIG9_9GAMM</name>
<dbReference type="CDD" id="cd05644">
    <property type="entry name" value="M28_like"/>
    <property type="match status" value="1"/>
</dbReference>
<comment type="caution">
    <text evidence="4">The sequence shown here is derived from an EMBL/GenBank/DDBJ whole genome shotgun (WGS) entry which is preliminary data.</text>
</comment>
<dbReference type="AlphaFoldDB" id="A0A2T5MIG9"/>
<protein>
    <submittedName>
        <fullName evidence="4">Aminopeptidase</fullName>
    </submittedName>
</protein>
<feature type="domain" description="DUF4910" evidence="3">
    <location>
        <begin position="15"/>
        <end position="354"/>
    </location>
</feature>
<dbReference type="InterPro" id="IPR032610">
    <property type="entry name" value="DUF2172"/>
</dbReference>
<dbReference type="SUPFAM" id="SSF53187">
    <property type="entry name" value="Zn-dependent exopeptidases"/>
    <property type="match status" value="1"/>
</dbReference>
<evidence type="ECO:0000313" key="5">
    <source>
        <dbReference type="Proteomes" id="UP000244248"/>
    </source>
</evidence>
<organism evidence="4 5">
    <name type="scientific">Stenotrophobium rhamnosiphilum</name>
    <dbReference type="NCBI Taxonomy" id="2029166"/>
    <lineage>
        <taxon>Bacteria</taxon>
        <taxon>Pseudomonadati</taxon>
        <taxon>Pseudomonadota</taxon>
        <taxon>Gammaproteobacteria</taxon>
        <taxon>Nevskiales</taxon>
        <taxon>Nevskiaceae</taxon>
        <taxon>Stenotrophobium</taxon>
    </lineage>
</organism>
<keyword evidence="4" id="KW-0031">Aminopeptidase</keyword>
<evidence type="ECO:0000259" key="3">
    <source>
        <dbReference type="Pfam" id="PF16254"/>
    </source>
</evidence>
<dbReference type="Pfam" id="PF16254">
    <property type="entry name" value="DUF4910"/>
    <property type="match status" value="1"/>
</dbReference>
<dbReference type="Gene3D" id="3.40.630.10">
    <property type="entry name" value="Zn peptidases"/>
    <property type="match status" value="1"/>
</dbReference>
<keyword evidence="5" id="KW-1185">Reference proteome</keyword>
<dbReference type="Gene3D" id="3.50.30.90">
    <property type="match status" value="1"/>
</dbReference>
<dbReference type="Gene3D" id="1.10.10.10">
    <property type="entry name" value="Winged helix-like DNA-binding domain superfamily/Winged helix DNA-binding domain"/>
    <property type="match status" value="1"/>
</dbReference>
<gene>
    <name evidence="4" type="ORF">CJD38_06835</name>
</gene>
<dbReference type="InterPro" id="IPR036388">
    <property type="entry name" value="WH-like_DNA-bd_sf"/>
</dbReference>
<sequence length="432" mass="47859">MNNFSSAKDSGNEMYQLARDLFPICRSITGDGVRQTLAALGAQLPGLRLHEVPSGTQVFDWTVPEEWNIRSARLLGPDGQVVVDFADHNLHVVGYSEPVDIELSLDELQEHLYSLPDQPDAIPYVTSYYKRRWGFCLTHRQREGLKPGQYRAVIDSSLEAGSLTYAELLLPGESKQEILVSSYVCHPSMGNNELSGPVVTAWLAKWLTQTKRRYSYRIVFIPETIGSITYLSKNLAAMKPVTIAGFNVSCVGDDRCYSFLPTRNGKTVADKAAKHVLKHIAPDFISYTYLDRGSDERQYNAPGVDLPVCSVMRSKYGQYPEYHTSLDNLDLISPTGLAGALNALQLCLTCLENNETLKVTVLCEPQLGKRGLYPTISSRGSAAAVANMMHMLAYCDGSRDLLSIAETIDCPMWELLDAVKNLKQHGLLEVVG</sequence>
<dbReference type="GO" id="GO:0004177">
    <property type="term" value="F:aminopeptidase activity"/>
    <property type="evidence" value="ECO:0007669"/>
    <property type="project" value="UniProtKB-KW"/>
</dbReference>
<dbReference type="EMBL" id="QANS01000002">
    <property type="protein sequence ID" value="PTU32358.1"/>
    <property type="molecule type" value="Genomic_DNA"/>
</dbReference>
<keyword evidence="4" id="KW-0378">Hydrolase</keyword>
<dbReference type="InterPro" id="IPR032622">
    <property type="entry name" value="UCP01524_HTH"/>
</dbReference>
<dbReference type="PIRSF" id="PIRSF015244">
    <property type="entry name" value="UCP015244"/>
    <property type="match status" value="1"/>
</dbReference>
<feature type="domain" description="DUF2172" evidence="1">
    <location>
        <begin position="66"/>
        <end position="157"/>
    </location>
</feature>
<dbReference type="InterPro" id="IPR032589">
    <property type="entry name" value="DUF4910"/>
</dbReference>
<dbReference type="InterPro" id="IPR012353">
    <property type="entry name" value="UCP015244"/>
</dbReference>
<dbReference type="RefSeq" id="WP_107939552.1">
    <property type="nucleotide sequence ID" value="NZ_QANS01000002.1"/>
</dbReference>
<dbReference type="OrthoDB" id="9765654at2"/>
<accession>A0A2T5MIG9</accession>
<feature type="domain" description="UCP01524 winged helix-turn-helix" evidence="2">
    <location>
        <begin position="358"/>
        <end position="429"/>
    </location>
</feature>
<evidence type="ECO:0000259" key="1">
    <source>
        <dbReference type="Pfam" id="PF09940"/>
    </source>
</evidence>